<dbReference type="EMBL" id="JAPXFL010000010">
    <property type="protein sequence ID" value="KAK9500618.1"/>
    <property type="molecule type" value="Genomic_DNA"/>
</dbReference>
<dbReference type="GO" id="GO:1990604">
    <property type="term" value="C:IRE1-TRAF2-ASK1 complex"/>
    <property type="evidence" value="ECO:0007669"/>
    <property type="project" value="TreeGrafter"/>
</dbReference>
<comment type="caution">
    <text evidence="16">The sequence shown here is derived from an EMBL/GenBank/DDBJ whole genome shotgun (WGS) entry which is preliminary data.</text>
</comment>
<evidence type="ECO:0000256" key="7">
    <source>
        <dbReference type="ARBA" id="ARBA00022741"/>
    </source>
</evidence>
<dbReference type="Pfam" id="PF00069">
    <property type="entry name" value="Pkinase"/>
    <property type="match status" value="1"/>
</dbReference>
<dbReference type="Pfam" id="PF06479">
    <property type="entry name" value="Ribonuc_2-5A"/>
    <property type="match status" value="1"/>
</dbReference>
<dbReference type="FunFam" id="3.30.200.20:FF:000077">
    <property type="entry name" value="Putative Serine/threonine-protein kinase/endoribonuclease IRE1"/>
    <property type="match status" value="1"/>
</dbReference>
<dbReference type="SMART" id="SM00564">
    <property type="entry name" value="PQQ"/>
    <property type="match status" value="5"/>
</dbReference>
<sequence>MFFRVHTINIIFIIFLDLLIYCKQESEVQDANNQLDNVDTDDYGILILSLLDGSLIGVDARSGNLKWKLKNEPAVKVPANSKNNLLPIFLPDPKDGTLYSLNTGESNALKKLPFSIQQLVASSPCRSSDGIFYSGKKIDTWFSVDITTGKKFPLLANTEFEKTCPIPTTNSLFIGRTEYNLIMLDNKSSNRYWNITYYDYTSHTLTKDQSNNYGYVHIGSSVSGRVRTWDRGTGELLWENDYGSPMVSIYKRHGHDIFTLPFSSIAESTFDLLPFSCKYDKLQPTLYIGEYDHGLYALPALVDHSVSIVPDNSYPNRLLIGGPENNQEINRIILGHYKISSVSKTQLLLTGRSDTVIPSNKTSFNYTKKETLVTQQPEVKINWNFSSESKILAVIVGILSIFVVGMFMYIMAQVRDIKQSSQGSSGQYYTTKGNLSYVQTQQGIITVGKISFDTRQILGKGCEGTFVFRGTFDGRNVAVKRLLPECFTFANREVQLLRESDAHPNVIRYFSTEEDSQFRYIALELCSATLQDYVERDVHKNDISEIDVLKQATLGLEHLHLLKIVHRDVKPHNILLTVNPTSSCVKTMISDFGLCKKLQNGKMSFSRRSGITGTEGWIAPEMIDHTGRMTYAVDIFSLGCVYYYTITDGKHPFGEPIRRQSNILSGEYRISLLSDLWKSLIIKMLSQNPSERPSASTAKLHPVFWDKTFILTFLQDISDRMEKEDNESEALLNLEKGGECVCNGDWRKLIDPEVVEDLGKYRSYRGDSVRDLLRALRNKRHHYRELSPKAQELLGSSAESYIDYWLSRFPSLLYHSWSSLQFLRTEPAFKQYFDQLFTFPCNKSDHIPTWIYEPKPINSSNHTKHKSPNKTIKRRTKLPIKDNNVDKNNPTDLEKEEWIRAGKNNGAWRPGLRGAKKKDVKKETETVDIKPS</sequence>
<dbReference type="SUPFAM" id="SSF50998">
    <property type="entry name" value="Quinoprotein alcohol dehydrogenase-like"/>
    <property type="match status" value="1"/>
</dbReference>
<dbReference type="GO" id="GO:0004521">
    <property type="term" value="F:RNA endonuclease activity"/>
    <property type="evidence" value="ECO:0007669"/>
    <property type="project" value="InterPro"/>
</dbReference>
<reference evidence="16 17" key="1">
    <citation type="submission" date="2022-12" db="EMBL/GenBank/DDBJ databases">
        <title>Chromosome-level genome assembly of true bugs.</title>
        <authorList>
            <person name="Ma L."/>
            <person name="Li H."/>
        </authorList>
    </citation>
    <scope>NUCLEOTIDE SEQUENCE [LARGE SCALE GENOMIC DNA]</scope>
    <source>
        <strain evidence="16">Lab_2022b</strain>
    </source>
</reference>
<evidence type="ECO:0000256" key="12">
    <source>
        <dbReference type="SAM" id="MobiDB-lite"/>
    </source>
</evidence>
<keyword evidence="5 13" id="KW-0812">Transmembrane</keyword>
<dbReference type="SMART" id="SM00220">
    <property type="entry name" value="S_TKc"/>
    <property type="match status" value="1"/>
</dbReference>
<dbReference type="SUPFAM" id="SSF56112">
    <property type="entry name" value="Protein kinase-like (PK-like)"/>
    <property type="match status" value="1"/>
</dbReference>
<feature type="compositionally biased region" description="Basic residues" evidence="12">
    <location>
        <begin position="862"/>
        <end position="878"/>
    </location>
</feature>
<proteinExistence type="predicted"/>
<dbReference type="GO" id="GO:0070059">
    <property type="term" value="P:intrinsic apoptotic signaling pathway in response to endoplasmic reticulum stress"/>
    <property type="evidence" value="ECO:0007669"/>
    <property type="project" value="TreeGrafter"/>
</dbReference>
<keyword evidence="10 13" id="KW-1133">Transmembrane helix</keyword>
<feature type="domain" description="KEN" evidence="15">
    <location>
        <begin position="707"/>
        <end position="835"/>
    </location>
</feature>
<keyword evidence="4" id="KW-0808">Transferase</keyword>
<dbReference type="GO" id="GO:0006397">
    <property type="term" value="P:mRNA processing"/>
    <property type="evidence" value="ECO:0007669"/>
    <property type="project" value="InterPro"/>
</dbReference>
<dbReference type="InterPro" id="IPR015943">
    <property type="entry name" value="WD40/YVTN_repeat-like_dom_sf"/>
</dbReference>
<keyword evidence="9" id="KW-0067">ATP-binding</keyword>
<feature type="compositionally biased region" description="Basic and acidic residues" evidence="12">
    <location>
        <begin position="920"/>
        <end position="932"/>
    </location>
</feature>
<dbReference type="PANTHER" id="PTHR13954">
    <property type="entry name" value="IRE1-RELATED"/>
    <property type="match status" value="1"/>
</dbReference>
<dbReference type="GO" id="GO:0051082">
    <property type="term" value="F:unfolded protein binding"/>
    <property type="evidence" value="ECO:0007669"/>
    <property type="project" value="TreeGrafter"/>
</dbReference>
<dbReference type="InterPro" id="IPR000719">
    <property type="entry name" value="Prot_kinase_dom"/>
</dbReference>
<dbReference type="GO" id="GO:0036498">
    <property type="term" value="P:IRE1-mediated unfolded protein response"/>
    <property type="evidence" value="ECO:0007669"/>
    <property type="project" value="TreeGrafter"/>
</dbReference>
<evidence type="ECO:0000256" key="13">
    <source>
        <dbReference type="SAM" id="Phobius"/>
    </source>
</evidence>
<dbReference type="PROSITE" id="PS50011">
    <property type="entry name" value="PROTEIN_KINASE_DOM"/>
    <property type="match status" value="1"/>
</dbReference>
<dbReference type="PROSITE" id="PS00108">
    <property type="entry name" value="PROTEIN_KINASE_ST"/>
    <property type="match status" value="1"/>
</dbReference>
<comment type="subcellular location">
    <subcellularLocation>
        <location evidence="1">Membrane</location>
        <topology evidence="1">Single-pass type I membrane protein</topology>
    </subcellularLocation>
</comment>
<organism evidence="16 17">
    <name type="scientific">Rhynocoris fuscipes</name>
    <dbReference type="NCBI Taxonomy" id="488301"/>
    <lineage>
        <taxon>Eukaryota</taxon>
        <taxon>Metazoa</taxon>
        <taxon>Ecdysozoa</taxon>
        <taxon>Arthropoda</taxon>
        <taxon>Hexapoda</taxon>
        <taxon>Insecta</taxon>
        <taxon>Pterygota</taxon>
        <taxon>Neoptera</taxon>
        <taxon>Paraneoptera</taxon>
        <taxon>Hemiptera</taxon>
        <taxon>Heteroptera</taxon>
        <taxon>Panheteroptera</taxon>
        <taxon>Cimicomorpha</taxon>
        <taxon>Reduviidae</taxon>
        <taxon>Harpactorinae</taxon>
        <taxon>Harpactorini</taxon>
        <taxon>Rhynocoris</taxon>
    </lineage>
</organism>
<feature type="region of interest" description="Disordered" evidence="12">
    <location>
        <begin position="855"/>
        <end position="932"/>
    </location>
</feature>
<dbReference type="Gene3D" id="1.10.510.10">
    <property type="entry name" value="Transferase(Phosphotransferase) domain 1"/>
    <property type="match status" value="1"/>
</dbReference>
<dbReference type="Gene3D" id="1.20.1440.180">
    <property type="entry name" value="KEN domain"/>
    <property type="match status" value="1"/>
</dbReference>
<dbReference type="SMART" id="SM00580">
    <property type="entry name" value="PUG"/>
    <property type="match status" value="1"/>
</dbReference>
<dbReference type="Proteomes" id="UP001461498">
    <property type="component" value="Unassembled WGS sequence"/>
</dbReference>
<dbReference type="InterPro" id="IPR008271">
    <property type="entry name" value="Ser/Thr_kinase_AS"/>
</dbReference>
<keyword evidence="11 13" id="KW-0472">Membrane</keyword>
<feature type="transmembrane region" description="Helical" evidence="13">
    <location>
        <begin position="391"/>
        <end position="412"/>
    </location>
</feature>
<evidence type="ECO:0000256" key="2">
    <source>
        <dbReference type="ARBA" id="ARBA00012513"/>
    </source>
</evidence>
<evidence type="ECO:0000256" key="6">
    <source>
        <dbReference type="ARBA" id="ARBA00022729"/>
    </source>
</evidence>
<dbReference type="EC" id="2.7.11.1" evidence="2"/>
<dbReference type="InterPro" id="IPR010513">
    <property type="entry name" value="KEN_dom"/>
</dbReference>
<evidence type="ECO:0000256" key="8">
    <source>
        <dbReference type="ARBA" id="ARBA00022777"/>
    </source>
</evidence>
<evidence type="ECO:0000313" key="17">
    <source>
        <dbReference type="Proteomes" id="UP001461498"/>
    </source>
</evidence>
<evidence type="ECO:0000313" key="16">
    <source>
        <dbReference type="EMBL" id="KAK9500618.1"/>
    </source>
</evidence>
<evidence type="ECO:0000256" key="5">
    <source>
        <dbReference type="ARBA" id="ARBA00022692"/>
    </source>
</evidence>
<evidence type="ECO:0000256" key="10">
    <source>
        <dbReference type="ARBA" id="ARBA00022989"/>
    </source>
</evidence>
<accession>A0AAW1CS96</accession>
<evidence type="ECO:0000256" key="4">
    <source>
        <dbReference type="ARBA" id="ARBA00022679"/>
    </source>
</evidence>
<dbReference type="PANTHER" id="PTHR13954:SF6">
    <property type="entry name" value="NON-SPECIFIC SERINE_THREONINE PROTEIN KINASE"/>
    <property type="match status" value="1"/>
</dbReference>
<dbReference type="Gene3D" id="3.30.200.20">
    <property type="entry name" value="Phosphorylase Kinase, domain 1"/>
    <property type="match status" value="1"/>
</dbReference>
<evidence type="ECO:0000259" key="14">
    <source>
        <dbReference type="PROSITE" id="PS50011"/>
    </source>
</evidence>
<keyword evidence="3" id="KW-0723">Serine/threonine-protein kinase</keyword>
<keyword evidence="7" id="KW-0547">Nucleotide-binding</keyword>
<keyword evidence="17" id="KW-1185">Reference proteome</keyword>
<dbReference type="CDD" id="cd09769">
    <property type="entry name" value="Luminal_IRE1"/>
    <property type="match status" value="1"/>
</dbReference>
<gene>
    <name evidence="16" type="ORF">O3M35_001853</name>
</gene>
<dbReference type="InterPro" id="IPR038357">
    <property type="entry name" value="KEN_sf"/>
</dbReference>
<evidence type="ECO:0000256" key="11">
    <source>
        <dbReference type="ARBA" id="ARBA00023136"/>
    </source>
</evidence>
<dbReference type="CDD" id="cd13982">
    <property type="entry name" value="STKc_IRE1"/>
    <property type="match status" value="1"/>
</dbReference>
<keyword evidence="6" id="KW-0732">Signal</keyword>
<dbReference type="InterPro" id="IPR011047">
    <property type="entry name" value="Quinoprotein_ADH-like_sf"/>
</dbReference>
<evidence type="ECO:0000256" key="9">
    <source>
        <dbReference type="ARBA" id="ARBA00022840"/>
    </source>
</evidence>
<evidence type="ECO:0000256" key="1">
    <source>
        <dbReference type="ARBA" id="ARBA00004479"/>
    </source>
</evidence>
<dbReference type="Gene3D" id="2.130.10.10">
    <property type="entry name" value="YVTN repeat-like/Quinoprotein amine dehydrogenase"/>
    <property type="match status" value="1"/>
</dbReference>
<evidence type="ECO:0000256" key="3">
    <source>
        <dbReference type="ARBA" id="ARBA00022527"/>
    </source>
</evidence>
<dbReference type="CDD" id="cd10422">
    <property type="entry name" value="RNase_Ire1"/>
    <property type="match status" value="1"/>
</dbReference>
<dbReference type="InterPro" id="IPR045133">
    <property type="entry name" value="IRE1/2-like"/>
</dbReference>
<dbReference type="GO" id="GO:0004674">
    <property type="term" value="F:protein serine/threonine kinase activity"/>
    <property type="evidence" value="ECO:0007669"/>
    <property type="project" value="UniProtKB-KW"/>
</dbReference>
<dbReference type="InterPro" id="IPR018391">
    <property type="entry name" value="PQQ_b-propeller_rpt"/>
</dbReference>
<keyword evidence="8" id="KW-0418">Kinase</keyword>
<dbReference type="AlphaFoldDB" id="A0AAW1CS96"/>
<feature type="transmembrane region" description="Helical" evidence="13">
    <location>
        <begin position="6"/>
        <end position="22"/>
    </location>
</feature>
<name>A0AAW1CS96_9HEMI</name>
<protein>
    <recommendedName>
        <fullName evidence="2">non-specific serine/threonine protein kinase</fullName>
        <ecNumber evidence="2">2.7.11.1</ecNumber>
    </recommendedName>
</protein>
<feature type="domain" description="Protein kinase" evidence="14">
    <location>
        <begin position="452"/>
        <end position="704"/>
    </location>
</feature>
<dbReference type="GO" id="GO:0005524">
    <property type="term" value="F:ATP binding"/>
    <property type="evidence" value="ECO:0007669"/>
    <property type="project" value="UniProtKB-KW"/>
</dbReference>
<dbReference type="PROSITE" id="PS51392">
    <property type="entry name" value="KEN"/>
    <property type="match status" value="1"/>
</dbReference>
<evidence type="ECO:0000259" key="15">
    <source>
        <dbReference type="PROSITE" id="PS51392"/>
    </source>
</evidence>
<dbReference type="InterPro" id="IPR011009">
    <property type="entry name" value="Kinase-like_dom_sf"/>
</dbReference>